<proteinExistence type="predicted"/>
<feature type="region of interest" description="Disordered" evidence="1">
    <location>
        <begin position="25"/>
        <end position="44"/>
    </location>
</feature>
<dbReference type="AlphaFoldDB" id="A0A9W7L0V7"/>
<evidence type="ECO:0000313" key="3">
    <source>
        <dbReference type="Proteomes" id="UP001165065"/>
    </source>
</evidence>
<name>A0A9W7L0V7_9STRA</name>
<gene>
    <name evidence="2" type="ORF">TrCOL_g4987</name>
</gene>
<comment type="caution">
    <text evidence="2">The sequence shown here is derived from an EMBL/GenBank/DDBJ whole genome shotgun (WGS) entry which is preliminary data.</text>
</comment>
<protein>
    <submittedName>
        <fullName evidence="2">Uncharacterized protein</fullName>
    </submittedName>
</protein>
<feature type="region of interest" description="Disordered" evidence="1">
    <location>
        <begin position="55"/>
        <end position="77"/>
    </location>
</feature>
<evidence type="ECO:0000256" key="1">
    <source>
        <dbReference type="SAM" id="MobiDB-lite"/>
    </source>
</evidence>
<reference evidence="3" key="1">
    <citation type="journal article" date="2023" name="Commun. Biol.">
        <title>Genome analysis of Parmales, the sister group of diatoms, reveals the evolutionary specialization of diatoms from phago-mixotrophs to photoautotrophs.</title>
        <authorList>
            <person name="Ban H."/>
            <person name="Sato S."/>
            <person name="Yoshikawa S."/>
            <person name="Yamada K."/>
            <person name="Nakamura Y."/>
            <person name="Ichinomiya M."/>
            <person name="Sato N."/>
            <person name="Blanc-Mathieu R."/>
            <person name="Endo H."/>
            <person name="Kuwata A."/>
            <person name="Ogata H."/>
        </authorList>
    </citation>
    <scope>NUCLEOTIDE SEQUENCE [LARGE SCALE GENOMIC DNA]</scope>
</reference>
<evidence type="ECO:0000313" key="2">
    <source>
        <dbReference type="EMBL" id="GMI20149.1"/>
    </source>
</evidence>
<dbReference type="Proteomes" id="UP001165065">
    <property type="component" value="Unassembled WGS sequence"/>
</dbReference>
<accession>A0A9W7L0V7</accession>
<sequence>MVTAEREINEESVLISQDLGRFEMQAPASSGGYGGGGNPYRQQQPAPFVNVQNMQPVIMQPPPPPYNTNPVGPGMPPPQAVPVPQVYAPAQPMVMQQQQPVVAAPIEHPMLHMKTVMPPQQQQMGTRVAGQRTQKQMDRDAKRSSVLGCCCCLLCGC</sequence>
<dbReference type="EMBL" id="BRYA01000506">
    <property type="protein sequence ID" value="GMI20149.1"/>
    <property type="molecule type" value="Genomic_DNA"/>
</dbReference>
<keyword evidence="3" id="KW-1185">Reference proteome</keyword>
<feature type="compositionally biased region" description="Pro residues" evidence="1">
    <location>
        <begin position="59"/>
        <end position="77"/>
    </location>
</feature>
<organism evidence="2 3">
    <name type="scientific">Triparma columacea</name>
    <dbReference type="NCBI Taxonomy" id="722753"/>
    <lineage>
        <taxon>Eukaryota</taxon>
        <taxon>Sar</taxon>
        <taxon>Stramenopiles</taxon>
        <taxon>Ochrophyta</taxon>
        <taxon>Bolidophyceae</taxon>
        <taxon>Parmales</taxon>
        <taxon>Triparmaceae</taxon>
        <taxon>Triparma</taxon>
    </lineage>
</organism>